<dbReference type="Proteomes" id="UP001465976">
    <property type="component" value="Unassembled WGS sequence"/>
</dbReference>
<sequence length="139" mass="16086">MFVYLMTPIRRWIISTRGYANVVPSENDYVYGFVYELNAKDEKVLDGYEGVPTSYTKHTLPVELTKGVDGHEDYSYDKDGKTYLDIVVYVNTIDIHNGKIKEEYVFRMNQAMQDGVKEGIPQDYFDKYLVPFISADSQP</sequence>
<feature type="domain" description="Gamma-glutamylcyclotransferase AIG2-like" evidence="1">
    <location>
        <begin position="14"/>
        <end position="69"/>
    </location>
</feature>
<reference evidence="2 3" key="1">
    <citation type="submission" date="2024-02" db="EMBL/GenBank/DDBJ databases">
        <title>A draft genome for the cacao thread blight pathogen Marasmius crinis-equi.</title>
        <authorList>
            <person name="Cohen S.P."/>
            <person name="Baruah I.K."/>
            <person name="Amoako-Attah I."/>
            <person name="Bukari Y."/>
            <person name="Meinhardt L.W."/>
            <person name="Bailey B.A."/>
        </authorList>
    </citation>
    <scope>NUCLEOTIDE SEQUENCE [LARGE SCALE GENOMIC DNA]</scope>
    <source>
        <strain evidence="2 3">GH-76</strain>
    </source>
</reference>
<dbReference type="InterPro" id="IPR009288">
    <property type="entry name" value="AIG2-like_dom"/>
</dbReference>
<evidence type="ECO:0000313" key="2">
    <source>
        <dbReference type="EMBL" id="KAL0578684.1"/>
    </source>
</evidence>
<dbReference type="Gene3D" id="3.10.490.10">
    <property type="entry name" value="Gamma-glutamyl cyclotransferase-like"/>
    <property type="match status" value="1"/>
</dbReference>
<gene>
    <name evidence="2" type="ORF">V5O48_003304</name>
</gene>
<dbReference type="SUPFAM" id="SSF110857">
    <property type="entry name" value="Gamma-glutamyl cyclotransferase-like"/>
    <property type="match status" value="1"/>
</dbReference>
<dbReference type="InterPro" id="IPR013024">
    <property type="entry name" value="GGCT-like"/>
</dbReference>
<evidence type="ECO:0000259" key="1">
    <source>
        <dbReference type="Pfam" id="PF06094"/>
    </source>
</evidence>
<organism evidence="2 3">
    <name type="scientific">Marasmius crinis-equi</name>
    <dbReference type="NCBI Taxonomy" id="585013"/>
    <lineage>
        <taxon>Eukaryota</taxon>
        <taxon>Fungi</taxon>
        <taxon>Dikarya</taxon>
        <taxon>Basidiomycota</taxon>
        <taxon>Agaricomycotina</taxon>
        <taxon>Agaricomycetes</taxon>
        <taxon>Agaricomycetidae</taxon>
        <taxon>Agaricales</taxon>
        <taxon>Marasmiineae</taxon>
        <taxon>Marasmiaceae</taxon>
        <taxon>Marasmius</taxon>
    </lineage>
</organism>
<comment type="caution">
    <text evidence="2">The sequence shown here is derived from an EMBL/GenBank/DDBJ whole genome shotgun (WGS) entry which is preliminary data.</text>
</comment>
<evidence type="ECO:0000313" key="3">
    <source>
        <dbReference type="Proteomes" id="UP001465976"/>
    </source>
</evidence>
<dbReference type="EMBL" id="JBAHYK010000088">
    <property type="protein sequence ID" value="KAL0578684.1"/>
    <property type="molecule type" value="Genomic_DNA"/>
</dbReference>
<dbReference type="CDD" id="cd06661">
    <property type="entry name" value="GGCT_like"/>
    <property type="match status" value="1"/>
</dbReference>
<dbReference type="InterPro" id="IPR036568">
    <property type="entry name" value="GGCT-like_sf"/>
</dbReference>
<dbReference type="Pfam" id="PF06094">
    <property type="entry name" value="GGACT"/>
    <property type="match status" value="1"/>
</dbReference>
<keyword evidence="3" id="KW-1185">Reference proteome</keyword>
<accession>A0ABR3FT69</accession>
<protein>
    <recommendedName>
        <fullName evidence="1">Gamma-glutamylcyclotransferase AIG2-like domain-containing protein</fullName>
    </recommendedName>
</protein>
<name>A0ABR3FT69_9AGAR</name>
<proteinExistence type="predicted"/>